<feature type="compositionally biased region" description="Low complexity" evidence="12">
    <location>
        <begin position="903"/>
        <end position="914"/>
    </location>
</feature>
<comment type="similarity">
    <text evidence="4">Belongs to the SEC23/SEC24 family. SEC24 subfamily.</text>
</comment>
<dbReference type="InterPro" id="IPR036180">
    <property type="entry name" value="Gelsolin-like_dom_sf"/>
</dbReference>
<dbReference type="InterPro" id="IPR001202">
    <property type="entry name" value="WW_dom"/>
</dbReference>
<dbReference type="InterPro" id="IPR012990">
    <property type="entry name" value="Beta-sandwich_Sec23_24"/>
</dbReference>
<reference evidence="14" key="1">
    <citation type="journal article" date="2023" name="PhytoFront">
        <title>Draft Genome Resources of Seven Strains of Tilletia horrida, Causal Agent of Kernel Smut of Rice.</title>
        <authorList>
            <person name="Khanal S."/>
            <person name="Antony Babu S."/>
            <person name="Zhou X.G."/>
        </authorList>
    </citation>
    <scope>NUCLEOTIDE SEQUENCE</scope>
    <source>
        <strain evidence="14">TX3</strain>
    </source>
</reference>
<dbReference type="Proteomes" id="UP001176521">
    <property type="component" value="Unassembled WGS sequence"/>
</dbReference>
<keyword evidence="15" id="KW-1185">Reference proteome</keyword>
<dbReference type="GO" id="GO:0005789">
    <property type="term" value="C:endoplasmic reticulum membrane"/>
    <property type="evidence" value="ECO:0007669"/>
    <property type="project" value="UniProtKB-SubCell"/>
</dbReference>
<dbReference type="SUPFAM" id="SSF82754">
    <property type="entry name" value="C-terminal, gelsolin-like domain of Sec23/24"/>
    <property type="match status" value="1"/>
</dbReference>
<dbReference type="Gene3D" id="2.60.40.1670">
    <property type="entry name" value="beta-sandwich domain of Sec23/24"/>
    <property type="match status" value="1"/>
</dbReference>
<dbReference type="InterPro" id="IPR036465">
    <property type="entry name" value="vWFA_dom_sf"/>
</dbReference>
<evidence type="ECO:0000259" key="13">
    <source>
        <dbReference type="PROSITE" id="PS50020"/>
    </source>
</evidence>
<dbReference type="Pfam" id="PF08033">
    <property type="entry name" value="Sec23_BS"/>
    <property type="match status" value="1"/>
</dbReference>
<dbReference type="CDD" id="cd00201">
    <property type="entry name" value="WW"/>
    <property type="match status" value="1"/>
</dbReference>
<comment type="subcellular location">
    <subcellularLocation>
        <location evidence="2">Cytoplasm</location>
    </subcellularLocation>
    <subcellularLocation>
        <location evidence="3">Endoplasmic reticulum membrane</location>
    </subcellularLocation>
    <subcellularLocation>
        <location evidence="1">Golgi apparatus membrane</location>
    </subcellularLocation>
</comment>
<dbReference type="Gene3D" id="2.30.30.380">
    <property type="entry name" value="Zn-finger domain of Sec23/24"/>
    <property type="match status" value="1"/>
</dbReference>
<dbReference type="Pfam" id="PF00397">
    <property type="entry name" value="WW"/>
    <property type="match status" value="1"/>
</dbReference>
<evidence type="ECO:0000256" key="8">
    <source>
        <dbReference type="ARBA" id="ARBA00022892"/>
    </source>
</evidence>
<dbReference type="SUPFAM" id="SSF82919">
    <property type="entry name" value="Zn-finger domain of Sec23/24"/>
    <property type="match status" value="1"/>
</dbReference>
<dbReference type="InterPro" id="IPR006900">
    <property type="entry name" value="Sec23/24_helical_dom"/>
</dbReference>
<dbReference type="Pfam" id="PF04811">
    <property type="entry name" value="Sec23_trunk"/>
    <property type="match status" value="1"/>
</dbReference>
<dbReference type="InterPro" id="IPR006895">
    <property type="entry name" value="Znf_Sec23_Sec24"/>
</dbReference>
<keyword evidence="9" id="KW-0653">Protein transport</keyword>
<comment type="caution">
    <text evidence="14">The sequence shown here is derived from an EMBL/GenBank/DDBJ whole genome shotgun (WGS) entry which is preliminary data.</text>
</comment>
<dbReference type="InterPro" id="IPR041742">
    <property type="entry name" value="Sec24-like_trunk_dom"/>
</dbReference>
<dbReference type="CDD" id="cd01479">
    <property type="entry name" value="Sec24-like"/>
    <property type="match status" value="1"/>
</dbReference>
<keyword evidence="10" id="KW-0333">Golgi apparatus</keyword>
<keyword evidence="6" id="KW-0963">Cytoplasm</keyword>
<dbReference type="AlphaFoldDB" id="A0AAN6JPC0"/>
<dbReference type="GO" id="GO:0090110">
    <property type="term" value="P:COPII-coated vesicle cargo loading"/>
    <property type="evidence" value="ECO:0007669"/>
    <property type="project" value="TreeGrafter"/>
</dbReference>
<evidence type="ECO:0000256" key="5">
    <source>
        <dbReference type="ARBA" id="ARBA00022448"/>
    </source>
</evidence>
<dbReference type="Gene3D" id="2.20.70.10">
    <property type="match status" value="1"/>
</dbReference>
<evidence type="ECO:0000256" key="3">
    <source>
        <dbReference type="ARBA" id="ARBA00004586"/>
    </source>
</evidence>
<gene>
    <name evidence="14" type="primary">SEC24</name>
    <name evidence="14" type="ORF">OC842_005443</name>
</gene>
<dbReference type="EMBL" id="JAPDMQ010000389">
    <property type="protein sequence ID" value="KAK0525632.1"/>
    <property type="molecule type" value="Genomic_DNA"/>
</dbReference>
<feature type="region of interest" description="Disordered" evidence="12">
    <location>
        <begin position="894"/>
        <end position="914"/>
    </location>
</feature>
<dbReference type="PANTHER" id="PTHR13803">
    <property type="entry name" value="SEC24-RELATED PROTEIN"/>
    <property type="match status" value="1"/>
</dbReference>
<evidence type="ECO:0000313" key="14">
    <source>
        <dbReference type="EMBL" id="KAK0525632.1"/>
    </source>
</evidence>
<dbReference type="GO" id="GO:0000149">
    <property type="term" value="F:SNARE binding"/>
    <property type="evidence" value="ECO:0007669"/>
    <property type="project" value="TreeGrafter"/>
</dbReference>
<accession>A0AAN6JPC0</accession>
<keyword evidence="8" id="KW-0931">ER-Golgi transport</keyword>
<dbReference type="GO" id="GO:0070971">
    <property type="term" value="C:endoplasmic reticulum exit site"/>
    <property type="evidence" value="ECO:0007669"/>
    <property type="project" value="TreeGrafter"/>
</dbReference>
<dbReference type="Gene3D" id="1.20.120.730">
    <property type="entry name" value="Sec23/Sec24 helical domain"/>
    <property type="match status" value="1"/>
</dbReference>
<keyword evidence="11" id="KW-0472">Membrane</keyword>
<sequence>MSQPPPFLPPGWVTQWDQNAGRNIYVETSTGRTSWVPPAHAGRPTHNQGAARMSMPPMQGPPPPGGIRPLPGSTMPPPLAGQQAPAALSPPIGPGAPPSGTPGAAGPPPTSGPGSRRRHYPTAHLAANSVSYSGGFDAGAGAGANYPGQVAPAEIQGQFFTPGIPENSVVPPGGGVPGQVGPGTGAYGAGAYGAGASGQNGLAAPAAGAYGAGGAALPGRSGFDPAASLGPQFNSMSLGGAGGVPGQRGNPLYTVNLSSAQPNPHDLERPPPEIHLPPNASVSTHPKSNADPSYQRCTLNAVPTTAALLNKSKLPLGLVLSPYRSVRQEDGDDPVPVVSDTVIARCRRCRTYINPYVQFIEGGQRWKCCMCNISNEVPQMFDWDQDNNRPADRWKRPELNHAVVEFVAPREYMVRPPQPPVYVFLIDISYHGTNSGMVATAARTLLESLDRLPNEDNRTKVAIIGVDTSLHFFCMPPGSTDAEMLVVSDLDDIFLPKPNDLLVNLTEARAGIESLLGRFADMFKETSVVGSAMGAALQAAFKMISPIGGKIICLTASLPSVGPGALKNREDPKLLGTPKESTLLTSASQFYKTFPIDCSRSQVSVDMFLFSASYTDVATLSCLPRYTGGQTYFYPAFHATRSEDATKFSHEFAEVLASPISYEAVLRLRATKGLRATAFHGNFFVRSTDLLALPAVPLDQSYAIECEIEETITAPFVVFQSVVLHSTSYGERRIRVVNLALPTTSSMSEVYSSADQIAIATLLANKAVERSIHHRLEDARDALMNKLVDIFTTYKNTMTSAGSGASAQLSVASNLALLPLLTLALLKHVGIRASSQIPSDLRAYAQALLTTLPTQQLIPYLHPNFYGLHNMPSNAGTTVTRTKEVPAELVAEGAEGGDGAAGSSGAEGEAGATNNGEAAAAVADGGKNGTDGGEGKTRVIELKPKVIFPPKLNLSSERLERHGLYLLEDGQNIFLWIGRDAVPQLTLDVFDVPSYAALRGGKTTLPVLENPMNVRVRELVKAVREGKRGVYYPNLYVVKEDGEPSLRLWALSMLLEDRFEGSPSYMQFMGQLRDKVNGGSS</sequence>
<evidence type="ECO:0000256" key="12">
    <source>
        <dbReference type="SAM" id="MobiDB-lite"/>
    </source>
</evidence>
<dbReference type="SUPFAM" id="SSF81995">
    <property type="entry name" value="beta-sandwich domain of Sec23/24"/>
    <property type="match status" value="1"/>
</dbReference>
<keyword evidence="7" id="KW-0256">Endoplasmic reticulum</keyword>
<dbReference type="GO" id="GO:0006886">
    <property type="term" value="P:intracellular protein transport"/>
    <property type="evidence" value="ECO:0007669"/>
    <property type="project" value="InterPro"/>
</dbReference>
<dbReference type="InterPro" id="IPR036174">
    <property type="entry name" value="Znf_Sec23_Sec24_sf"/>
</dbReference>
<dbReference type="InterPro" id="IPR036020">
    <property type="entry name" value="WW_dom_sf"/>
</dbReference>
<dbReference type="InterPro" id="IPR006896">
    <property type="entry name" value="Sec23/24_trunk_dom"/>
</dbReference>
<feature type="compositionally biased region" description="Polar residues" evidence="12">
    <location>
        <begin position="280"/>
        <end position="292"/>
    </location>
</feature>
<keyword evidence="5" id="KW-0813">Transport</keyword>
<dbReference type="InterPro" id="IPR029006">
    <property type="entry name" value="ADF-H/Gelsolin-like_dom_sf"/>
</dbReference>
<dbReference type="InterPro" id="IPR036175">
    <property type="entry name" value="Sec23/24_helical_dom_sf"/>
</dbReference>
<evidence type="ECO:0000256" key="1">
    <source>
        <dbReference type="ARBA" id="ARBA00004394"/>
    </source>
</evidence>
<dbReference type="Pfam" id="PF04815">
    <property type="entry name" value="Sec23_helical"/>
    <property type="match status" value="1"/>
</dbReference>
<feature type="region of interest" description="Disordered" evidence="12">
    <location>
        <begin position="27"/>
        <end position="119"/>
    </location>
</feature>
<feature type="domain" description="WW" evidence="13">
    <location>
        <begin position="6"/>
        <end position="40"/>
    </location>
</feature>
<evidence type="ECO:0000256" key="7">
    <source>
        <dbReference type="ARBA" id="ARBA00022824"/>
    </source>
</evidence>
<organism evidence="14 15">
    <name type="scientific">Tilletia horrida</name>
    <dbReference type="NCBI Taxonomy" id="155126"/>
    <lineage>
        <taxon>Eukaryota</taxon>
        <taxon>Fungi</taxon>
        <taxon>Dikarya</taxon>
        <taxon>Basidiomycota</taxon>
        <taxon>Ustilaginomycotina</taxon>
        <taxon>Exobasidiomycetes</taxon>
        <taxon>Tilletiales</taxon>
        <taxon>Tilletiaceae</taxon>
        <taxon>Tilletia</taxon>
    </lineage>
</organism>
<evidence type="ECO:0000256" key="4">
    <source>
        <dbReference type="ARBA" id="ARBA00008334"/>
    </source>
</evidence>
<dbReference type="SUPFAM" id="SSF81811">
    <property type="entry name" value="Helical domain of Sec23/24"/>
    <property type="match status" value="1"/>
</dbReference>
<feature type="compositionally biased region" description="Low complexity" evidence="12">
    <location>
        <begin position="80"/>
        <end position="90"/>
    </location>
</feature>
<proteinExistence type="inferred from homology"/>
<dbReference type="SUPFAM" id="SSF51045">
    <property type="entry name" value="WW domain"/>
    <property type="match status" value="1"/>
</dbReference>
<dbReference type="PANTHER" id="PTHR13803:SF39">
    <property type="entry name" value="SECRETORY 24AB, ISOFORM A"/>
    <property type="match status" value="1"/>
</dbReference>
<feature type="region of interest" description="Disordered" evidence="12">
    <location>
        <begin position="257"/>
        <end position="292"/>
    </location>
</feature>
<evidence type="ECO:0000256" key="11">
    <source>
        <dbReference type="ARBA" id="ARBA00023136"/>
    </source>
</evidence>
<dbReference type="Pfam" id="PF00626">
    <property type="entry name" value="Gelsolin"/>
    <property type="match status" value="1"/>
</dbReference>
<dbReference type="InterPro" id="IPR007123">
    <property type="entry name" value="Gelsolin-like_dom"/>
</dbReference>
<evidence type="ECO:0000313" key="15">
    <source>
        <dbReference type="Proteomes" id="UP001176521"/>
    </source>
</evidence>
<dbReference type="PROSITE" id="PS50020">
    <property type="entry name" value="WW_DOMAIN_2"/>
    <property type="match status" value="1"/>
</dbReference>
<dbReference type="GO" id="GO:0000139">
    <property type="term" value="C:Golgi membrane"/>
    <property type="evidence" value="ECO:0007669"/>
    <property type="project" value="UniProtKB-SubCell"/>
</dbReference>
<evidence type="ECO:0000256" key="2">
    <source>
        <dbReference type="ARBA" id="ARBA00004496"/>
    </source>
</evidence>
<dbReference type="SUPFAM" id="SSF53300">
    <property type="entry name" value="vWA-like"/>
    <property type="match status" value="1"/>
</dbReference>
<dbReference type="Pfam" id="PF04810">
    <property type="entry name" value="zf-Sec23_Sec24"/>
    <property type="match status" value="1"/>
</dbReference>
<dbReference type="SMART" id="SM00456">
    <property type="entry name" value="WW"/>
    <property type="match status" value="1"/>
</dbReference>
<dbReference type="Gene3D" id="3.40.20.10">
    <property type="entry name" value="Severin"/>
    <property type="match status" value="2"/>
</dbReference>
<evidence type="ECO:0000256" key="10">
    <source>
        <dbReference type="ARBA" id="ARBA00023034"/>
    </source>
</evidence>
<dbReference type="GO" id="GO:0030127">
    <property type="term" value="C:COPII vesicle coat"/>
    <property type="evidence" value="ECO:0007669"/>
    <property type="project" value="InterPro"/>
</dbReference>
<feature type="compositionally biased region" description="Pro residues" evidence="12">
    <location>
        <begin position="91"/>
        <end position="111"/>
    </location>
</feature>
<dbReference type="InterPro" id="IPR050550">
    <property type="entry name" value="SEC23_SEC24_subfamily"/>
</dbReference>
<dbReference type="GO" id="GO:0008270">
    <property type="term" value="F:zinc ion binding"/>
    <property type="evidence" value="ECO:0007669"/>
    <property type="project" value="InterPro"/>
</dbReference>
<protein>
    <submittedName>
        <fullName evidence="14">COPII subunit</fullName>
    </submittedName>
</protein>
<evidence type="ECO:0000256" key="6">
    <source>
        <dbReference type="ARBA" id="ARBA00022490"/>
    </source>
</evidence>
<evidence type="ECO:0000256" key="9">
    <source>
        <dbReference type="ARBA" id="ARBA00022927"/>
    </source>
</evidence>
<name>A0AAN6JPC0_9BASI</name>
<dbReference type="Gene3D" id="3.40.50.410">
    <property type="entry name" value="von Willebrand factor, type A domain"/>
    <property type="match status" value="1"/>
</dbReference>